<dbReference type="RefSeq" id="WP_115303552.1">
    <property type="nucleotide sequence ID" value="NZ_CAAAHO010000005.1"/>
</dbReference>
<dbReference type="InterPro" id="IPR010846">
    <property type="entry name" value="AmiA-like"/>
</dbReference>
<dbReference type="Pfam" id="PF07313">
    <property type="entry name" value="AmiA-like"/>
    <property type="match status" value="1"/>
</dbReference>
<name>A0A378I3X1_9GAMM</name>
<dbReference type="AlphaFoldDB" id="A0A378I3X1"/>
<gene>
    <name evidence="1" type="ORF">NCTC13315_02457</name>
</gene>
<dbReference type="Gene3D" id="2.30.260.10">
    <property type="entry name" value="putative xylanase like domain"/>
    <property type="match status" value="1"/>
</dbReference>
<dbReference type="Proteomes" id="UP000254968">
    <property type="component" value="Unassembled WGS sequence"/>
</dbReference>
<dbReference type="OrthoDB" id="8740273at2"/>
<evidence type="ECO:0000313" key="2">
    <source>
        <dbReference type="Proteomes" id="UP000254968"/>
    </source>
</evidence>
<dbReference type="EMBL" id="UGNV01000001">
    <property type="protein sequence ID" value="STX29897.1"/>
    <property type="molecule type" value="Genomic_DNA"/>
</dbReference>
<dbReference type="InterPro" id="IPR038765">
    <property type="entry name" value="Papain-like_cys_pep_sf"/>
</dbReference>
<accession>A0A378I3X1</accession>
<dbReference type="SUPFAM" id="SSF54001">
    <property type="entry name" value="Cysteine proteinases"/>
    <property type="match status" value="1"/>
</dbReference>
<dbReference type="Gene3D" id="1.10.287.520">
    <property type="entry name" value="Helix hairpin bin"/>
    <property type="match status" value="1"/>
</dbReference>
<evidence type="ECO:0000313" key="1">
    <source>
        <dbReference type="EMBL" id="STX29897.1"/>
    </source>
</evidence>
<reference evidence="1 2" key="1">
    <citation type="submission" date="2018-06" db="EMBL/GenBank/DDBJ databases">
        <authorList>
            <consortium name="Pathogen Informatics"/>
            <person name="Doyle S."/>
        </authorList>
    </citation>
    <scope>NUCLEOTIDE SEQUENCE [LARGE SCALE GENOMIC DNA]</scope>
    <source>
        <strain evidence="1 2">NCTC13315</strain>
    </source>
</reference>
<protein>
    <submittedName>
        <fullName evidence="1">Protein of uncharacterized function (DUF1460)</fullName>
    </submittedName>
</protein>
<dbReference type="Gene3D" id="1.10.3670.10">
    <property type="entry name" value="Putative xylanase like domain"/>
    <property type="match status" value="1"/>
</dbReference>
<sequence length="334" mass="38058">MIFFAKSLKLQHILYLLALFLMPLQLTAKELAEQQADLAINKLYHTLNSNSKLDMATRLNEISASFLGKPYILGSLGEGATARFDQFPSYRTDGFDCETYVTTVLALALANQLNDFKQCLKNIRYYQGQVDYLTRNHFTGLDWNTNNQRQAFVKDITTTIKDENNKSVAQLAVALIDKPSWYQHMTPQTIRLIQTDKSEQAKRLARLKKRGSELPRQEERVPYIPLSALFDNKGKPNAKLFKQIPEAAIVEIVRPNWNLSKEIGTHLNISHLGFVFWKEGQPIFRQASSNYGKVVDVSLIDYLQQARQSPTIKGINIQTIVPLKPLNKGCRLVN</sequence>
<keyword evidence="2" id="KW-1185">Reference proteome</keyword>
<organism evidence="1 2">
    <name type="scientific">Legionella beliardensis</name>
    <dbReference type="NCBI Taxonomy" id="91822"/>
    <lineage>
        <taxon>Bacteria</taxon>
        <taxon>Pseudomonadati</taxon>
        <taxon>Pseudomonadota</taxon>
        <taxon>Gammaproteobacteria</taxon>
        <taxon>Legionellales</taxon>
        <taxon>Legionellaceae</taxon>
        <taxon>Legionella</taxon>
    </lineage>
</organism>
<proteinExistence type="predicted"/>